<dbReference type="InterPro" id="IPR001223">
    <property type="entry name" value="Glyco_hydro18_cat"/>
</dbReference>
<dbReference type="AlphaFoldDB" id="A0AAV7G653"/>
<dbReference type="PRINTS" id="PR00551">
    <property type="entry name" value="2SGLOBULIN"/>
</dbReference>
<dbReference type="PROSITE" id="PS51910">
    <property type="entry name" value="GH18_2"/>
    <property type="match status" value="1"/>
</dbReference>
<feature type="signal peptide" evidence="5">
    <location>
        <begin position="1"/>
        <end position="29"/>
    </location>
</feature>
<keyword evidence="1 3" id="KW-0378">Hydrolase</keyword>
<dbReference type="InterPro" id="IPR000677">
    <property type="entry name" value="Chitinase-like"/>
</dbReference>
<accession>A0AAV7G653</accession>
<keyword evidence="5" id="KW-0732">Signal</keyword>
<dbReference type="GO" id="GO:0005975">
    <property type="term" value="P:carbohydrate metabolic process"/>
    <property type="evidence" value="ECO:0007669"/>
    <property type="project" value="InterPro"/>
</dbReference>
<feature type="domain" description="GH18" evidence="6">
    <location>
        <begin position="33"/>
        <end position="328"/>
    </location>
</feature>
<dbReference type="PANTHER" id="PTHR46476">
    <property type="entry name" value="CHITINASE 2-LIKE"/>
    <property type="match status" value="1"/>
</dbReference>
<dbReference type="GO" id="GO:0004553">
    <property type="term" value="F:hydrolase activity, hydrolyzing O-glycosyl compounds"/>
    <property type="evidence" value="ECO:0007669"/>
    <property type="project" value="InterPro"/>
</dbReference>
<dbReference type="CDD" id="cd06544">
    <property type="entry name" value="GH18_narbonin"/>
    <property type="match status" value="1"/>
</dbReference>
<evidence type="ECO:0000256" key="3">
    <source>
        <dbReference type="RuleBase" id="RU000489"/>
    </source>
</evidence>
<evidence type="ECO:0000313" key="8">
    <source>
        <dbReference type="Proteomes" id="UP000775213"/>
    </source>
</evidence>
<evidence type="ECO:0000256" key="1">
    <source>
        <dbReference type="ARBA" id="ARBA00022801"/>
    </source>
</evidence>
<keyword evidence="8" id="KW-1185">Reference proteome</keyword>
<comment type="caution">
    <text evidence="7">The sequence shown here is derived from an EMBL/GenBank/DDBJ whole genome shotgun (WGS) entry which is preliminary data.</text>
</comment>
<dbReference type="SUPFAM" id="SSF51445">
    <property type="entry name" value="(Trans)glycosidases"/>
    <property type="match status" value="1"/>
</dbReference>
<dbReference type="Pfam" id="PF00704">
    <property type="entry name" value="Glyco_hydro_18"/>
    <property type="match status" value="1"/>
</dbReference>
<reference evidence="7 8" key="1">
    <citation type="journal article" date="2021" name="Hortic Res">
        <title>Chromosome-scale assembly of the Dendrobium chrysotoxum genome enhances the understanding of orchid evolution.</title>
        <authorList>
            <person name="Zhang Y."/>
            <person name="Zhang G.Q."/>
            <person name="Zhang D."/>
            <person name="Liu X.D."/>
            <person name="Xu X.Y."/>
            <person name="Sun W.H."/>
            <person name="Yu X."/>
            <person name="Zhu X."/>
            <person name="Wang Z.W."/>
            <person name="Zhao X."/>
            <person name="Zhong W.Y."/>
            <person name="Chen H."/>
            <person name="Yin W.L."/>
            <person name="Huang T."/>
            <person name="Niu S.C."/>
            <person name="Liu Z.J."/>
        </authorList>
    </citation>
    <scope>NUCLEOTIDE SEQUENCE [LARGE SCALE GENOMIC DNA]</scope>
    <source>
        <strain evidence="7">Lindl</strain>
    </source>
</reference>
<gene>
    <name evidence="7" type="ORF">IEQ34_021669</name>
</gene>
<protein>
    <recommendedName>
        <fullName evidence="6">GH18 domain-containing protein</fullName>
    </recommendedName>
</protein>
<proteinExistence type="inferred from homology"/>
<dbReference type="PANTHER" id="PTHR46476:SF13">
    <property type="entry name" value="2, PUTATIVE, EXPRESSED-RELATED"/>
    <property type="match status" value="1"/>
</dbReference>
<evidence type="ECO:0000256" key="5">
    <source>
        <dbReference type="SAM" id="SignalP"/>
    </source>
</evidence>
<keyword evidence="2 3" id="KW-0326">Glycosidase</keyword>
<dbReference type="Proteomes" id="UP000775213">
    <property type="component" value="Unassembled WGS sequence"/>
</dbReference>
<evidence type="ECO:0000256" key="4">
    <source>
        <dbReference type="RuleBase" id="RU004453"/>
    </source>
</evidence>
<evidence type="ECO:0000313" key="7">
    <source>
        <dbReference type="EMBL" id="KAH0450977.1"/>
    </source>
</evidence>
<dbReference type="EMBL" id="JAGFBR010000018">
    <property type="protein sequence ID" value="KAH0450977.1"/>
    <property type="molecule type" value="Genomic_DNA"/>
</dbReference>
<name>A0AAV7G653_DENCH</name>
<dbReference type="InterPro" id="IPR001579">
    <property type="entry name" value="Glyco_hydro_18_chit_AS"/>
</dbReference>
<comment type="similarity">
    <text evidence="4">Belongs to the glycosyl hydrolase 18 family.</text>
</comment>
<dbReference type="InterPro" id="IPR017853">
    <property type="entry name" value="GH"/>
</dbReference>
<feature type="chain" id="PRO_5043552160" description="GH18 domain-containing protein" evidence="5">
    <location>
        <begin position="30"/>
        <end position="332"/>
    </location>
</feature>
<evidence type="ECO:0000259" key="6">
    <source>
        <dbReference type="PROSITE" id="PS51910"/>
    </source>
</evidence>
<evidence type="ECO:0000256" key="2">
    <source>
        <dbReference type="ARBA" id="ARBA00023295"/>
    </source>
</evidence>
<dbReference type="Gene3D" id="3.20.20.80">
    <property type="entry name" value="Glycosidases"/>
    <property type="match status" value="1"/>
</dbReference>
<organism evidence="7 8">
    <name type="scientific">Dendrobium chrysotoxum</name>
    <name type="common">Orchid</name>
    <dbReference type="NCBI Taxonomy" id="161865"/>
    <lineage>
        <taxon>Eukaryota</taxon>
        <taxon>Viridiplantae</taxon>
        <taxon>Streptophyta</taxon>
        <taxon>Embryophyta</taxon>
        <taxon>Tracheophyta</taxon>
        <taxon>Spermatophyta</taxon>
        <taxon>Magnoliopsida</taxon>
        <taxon>Liliopsida</taxon>
        <taxon>Asparagales</taxon>
        <taxon>Orchidaceae</taxon>
        <taxon>Epidendroideae</taxon>
        <taxon>Malaxideae</taxon>
        <taxon>Dendrobiinae</taxon>
        <taxon>Dendrobium</taxon>
    </lineage>
</organism>
<dbReference type="PROSITE" id="PS01095">
    <property type="entry name" value="GH18_1"/>
    <property type="match status" value="1"/>
</dbReference>
<sequence>MTISSTTLPLLFFPTILIMSLLLSPPAGAQNSNHFSEYIGAQFKDVKFSDVPINSGVDFHFILSFAIDYTTTTSPPSPTNGDFSVFWDSANLSPADVSAIKEAHPNVKVAVSLGGATVADDTVYFSPSSADSWLSNAVSSLTSIIQEYNLDGIDIDYENFQACSDQHHSIHNIMRVKIGQHADSATFSDCIGRLITTLKANNVISFASIAPYDDSELKEHYETLWANYGSAIDYVNFQFYGYSSDTTVSEFLSYYDAQRSNYAGGVVLASFISDGSTGLSPANGFFDACRKLKEEGKLAGIFVWSADTSKSDGGFHYETEAQNLLASKVVVV</sequence>